<evidence type="ECO:0000256" key="6">
    <source>
        <dbReference type="PROSITE-ProRule" id="PRU00076"/>
    </source>
</evidence>
<dbReference type="SUPFAM" id="SSF57196">
    <property type="entry name" value="EGF/Laminin"/>
    <property type="match status" value="1"/>
</dbReference>
<dbReference type="InterPro" id="IPR051355">
    <property type="entry name" value="Notch/Slit_guidance"/>
</dbReference>
<dbReference type="InterPro" id="IPR000152">
    <property type="entry name" value="EGF-type_Asp/Asn_hydroxyl_site"/>
</dbReference>
<evidence type="ECO:0000313" key="8">
    <source>
        <dbReference type="EMBL" id="KAL0192764.1"/>
    </source>
</evidence>
<keyword evidence="2" id="KW-0732">Signal</keyword>
<evidence type="ECO:0000313" key="9">
    <source>
        <dbReference type="Proteomes" id="UP001529510"/>
    </source>
</evidence>
<evidence type="ECO:0000256" key="3">
    <source>
        <dbReference type="ARBA" id="ARBA00022737"/>
    </source>
</evidence>
<evidence type="ECO:0000256" key="1">
    <source>
        <dbReference type="ARBA" id="ARBA00022536"/>
    </source>
</evidence>
<accession>A0ABD0R2P5</accession>
<keyword evidence="1 6" id="KW-0245">EGF-like domain</keyword>
<dbReference type="SMART" id="SM00181">
    <property type="entry name" value="EGF"/>
    <property type="match status" value="1"/>
</dbReference>
<sequence>VNECDLMPNSCQNGGTCLNTQGGYNCVCVNGWTGDDCSENIDDCADAACHAGATCHDRVASFL</sequence>
<feature type="domain" description="EGF-like" evidence="7">
    <location>
        <begin position="40"/>
        <end position="63"/>
    </location>
</feature>
<dbReference type="FunFam" id="2.10.25.10:FF:000125">
    <property type="entry name" value="Neurogenic locus notch protein-like"/>
    <property type="match status" value="1"/>
</dbReference>
<keyword evidence="4 6" id="KW-1015">Disulfide bond</keyword>
<dbReference type="EMBL" id="JAMKFB020000005">
    <property type="protein sequence ID" value="KAL0192764.1"/>
    <property type="molecule type" value="Genomic_DNA"/>
</dbReference>
<reference evidence="8 9" key="1">
    <citation type="submission" date="2024-05" db="EMBL/GenBank/DDBJ databases">
        <title>Genome sequencing and assembly of Indian major carp, Cirrhinus mrigala (Hamilton, 1822).</title>
        <authorList>
            <person name="Mohindra V."/>
            <person name="Chowdhury L.M."/>
            <person name="Lal K."/>
            <person name="Jena J.K."/>
        </authorList>
    </citation>
    <scope>NUCLEOTIDE SEQUENCE [LARGE SCALE GENOMIC DNA]</scope>
    <source>
        <strain evidence="8">CM1030</strain>
        <tissue evidence="8">Blood</tissue>
    </source>
</reference>
<dbReference type="InterPro" id="IPR001881">
    <property type="entry name" value="EGF-like_Ca-bd_dom"/>
</dbReference>
<proteinExistence type="predicted"/>
<organism evidence="8 9">
    <name type="scientific">Cirrhinus mrigala</name>
    <name type="common">Mrigala</name>
    <dbReference type="NCBI Taxonomy" id="683832"/>
    <lineage>
        <taxon>Eukaryota</taxon>
        <taxon>Metazoa</taxon>
        <taxon>Chordata</taxon>
        <taxon>Craniata</taxon>
        <taxon>Vertebrata</taxon>
        <taxon>Euteleostomi</taxon>
        <taxon>Actinopterygii</taxon>
        <taxon>Neopterygii</taxon>
        <taxon>Teleostei</taxon>
        <taxon>Ostariophysi</taxon>
        <taxon>Cypriniformes</taxon>
        <taxon>Cyprinidae</taxon>
        <taxon>Labeoninae</taxon>
        <taxon>Labeonini</taxon>
        <taxon>Cirrhinus</taxon>
    </lineage>
</organism>
<evidence type="ECO:0000256" key="2">
    <source>
        <dbReference type="ARBA" id="ARBA00022729"/>
    </source>
</evidence>
<dbReference type="PROSITE" id="PS50026">
    <property type="entry name" value="EGF_3"/>
    <property type="match status" value="2"/>
</dbReference>
<feature type="non-terminal residue" evidence="8">
    <location>
        <position position="63"/>
    </location>
</feature>
<evidence type="ECO:0000256" key="5">
    <source>
        <dbReference type="ARBA" id="ARBA00023180"/>
    </source>
</evidence>
<keyword evidence="3" id="KW-0677">Repeat</keyword>
<gene>
    <name evidence="8" type="ORF">M9458_011060</name>
</gene>
<dbReference type="PANTHER" id="PTHR45836">
    <property type="entry name" value="SLIT HOMOLOG"/>
    <property type="match status" value="1"/>
</dbReference>
<protein>
    <recommendedName>
        <fullName evidence="7">EGF-like domain-containing protein</fullName>
    </recommendedName>
</protein>
<dbReference type="CDD" id="cd00054">
    <property type="entry name" value="EGF_CA"/>
    <property type="match status" value="1"/>
</dbReference>
<dbReference type="InterPro" id="IPR049883">
    <property type="entry name" value="NOTCH1_EGF-like"/>
</dbReference>
<keyword evidence="5" id="KW-0325">Glycoprotein</keyword>
<dbReference type="Proteomes" id="UP001529510">
    <property type="component" value="Unassembled WGS sequence"/>
</dbReference>
<keyword evidence="9" id="KW-1185">Reference proteome</keyword>
<dbReference type="PROSITE" id="PS01186">
    <property type="entry name" value="EGF_2"/>
    <property type="match status" value="1"/>
</dbReference>
<feature type="disulfide bond" evidence="6">
    <location>
        <begin position="28"/>
        <end position="37"/>
    </location>
</feature>
<name>A0ABD0R2P5_CIRMR</name>
<dbReference type="Gene3D" id="2.10.25.10">
    <property type="entry name" value="Laminin"/>
    <property type="match status" value="1"/>
</dbReference>
<feature type="non-terminal residue" evidence="8">
    <location>
        <position position="1"/>
    </location>
</feature>
<dbReference type="AlphaFoldDB" id="A0ABD0R2P5"/>
<dbReference type="PROSITE" id="PS00022">
    <property type="entry name" value="EGF_1"/>
    <property type="match status" value="1"/>
</dbReference>
<dbReference type="InterPro" id="IPR000742">
    <property type="entry name" value="EGF"/>
</dbReference>
<dbReference type="PANTHER" id="PTHR45836:SF23">
    <property type="entry name" value="NEUROGENIC LOCUS NOTCH HOMOLOG PROTEIN 1"/>
    <property type="match status" value="1"/>
</dbReference>
<evidence type="ECO:0000259" key="7">
    <source>
        <dbReference type="PROSITE" id="PS50026"/>
    </source>
</evidence>
<dbReference type="PROSITE" id="PS00010">
    <property type="entry name" value="ASX_HYDROXYL"/>
    <property type="match status" value="1"/>
</dbReference>
<dbReference type="SMART" id="SM00179">
    <property type="entry name" value="EGF_CA"/>
    <property type="match status" value="1"/>
</dbReference>
<feature type="domain" description="EGF-like" evidence="7">
    <location>
        <begin position="1"/>
        <end position="38"/>
    </location>
</feature>
<dbReference type="Pfam" id="PF07645">
    <property type="entry name" value="EGF_CA"/>
    <property type="match status" value="1"/>
</dbReference>
<comment type="caution">
    <text evidence="8">The sequence shown here is derived from an EMBL/GenBank/DDBJ whole genome shotgun (WGS) entry which is preliminary data.</text>
</comment>
<comment type="caution">
    <text evidence="6">Lacks conserved residue(s) required for the propagation of feature annotation.</text>
</comment>
<evidence type="ECO:0000256" key="4">
    <source>
        <dbReference type="ARBA" id="ARBA00023157"/>
    </source>
</evidence>